<organism evidence="12 13">
    <name type="scientific">Periconia digitata</name>
    <dbReference type="NCBI Taxonomy" id="1303443"/>
    <lineage>
        <taxon>Eukaryota</taxon>
        <taxon>Fungi</taxon>
        <taxon>Dikarya</taxon>
        <taxon>Ascomycota</taxon>
        <taxon>Pezizomycotina</taxon>
        <taxon>Dothideomycetes</taxon>
        <taxon>Pleosporomycetidae</taxon>
        <taxon>Pleosporales</taxon>
        <taxon>Massarineae</taxon>
        <taxon>Periconiaceae</taxon>
        <taxon>Periconia</taxon>
    </lineage>
</organism>
<comment type="catalytic activity">
    <reaction evidence="1">
        <text>Random hydrolysis of (1-&gt;6)-alpha-D-mannosidic linkages in unbranched (1-&gt;6)-mannans.</text>
        <dbReference type="EC" id="3.2.1.101"/>
    </reaction>
</comment>
<evidence type="ECO:0000256" key="10">
    <source>
        <dbReference type="SAM" id="MobiDB-lite"/>
    </source>
</evidence>
<feature type="region of interest" description="Disordered" evidence="10">
    <location>
        <begin position="399"/>
        <end position="554"/>
    </location>
</feature>
<feature type="compositionally biased region" description="Low complexity" evidence="10">
    <location>
        <begin position="411"/>
        <end position="429"/>
    </location>
</feature>
<dbReference type="PANTHER" id="PTHR12145">
    <property type="entry name" value="MANNAN ENDO-1,6-ALPHA-MANNOSIDASE DCW1"/>
    <property type="match status" value="1"/>
</dbReference>
<dbReference type="InterPro" id="IPR005198">
    <property type="entry name" value="Glyco_hydro_76"/>
</dbReference>
<dbReference type="OrthoDB" id="4187847at2759"/>
<feature type="compositionally biased region" description="Basic and acidic residues" evidence="10">
    <location>
        <begin position="437"/>
        <end position="460"/>
    </location>
</feature>
<comment type="caution">
    <text evidence="12">The sequence shown here is derived from an EMBL/GenBank/DDBJ whole genome shotgun (WGS) entry which is preliminary data.</text>
</comment>
<keyword evidence="5 11" id="KW-0732">Signal</keyword>
<feature type="compositionally biased region" description="Polar residues" evidence="10">
    <location>
        <begin position="519"/>
        <end position="528"/>
    </location>
</feature>
<evidence type="ECO:0000256" key="5">
    <source>
        <dbReference type="ARBA" id="ARBA00022729"/>
    </source>
</evidence>
<evidence type="ECO:0000256" key="8">
    <source>
        <dbReference type="ARBA" id="ARBA00023180"/>
    </source>
</evidence>
<accession>A0A9W4U7T3</accession>
<evidence type="ECO:0000256" key="2">
    <source>
        <dbReference type="ARBA" id="ARBA00004308"/>
    </source>
</evidence>
<comment type="similarity">
    <text evidence="3">Belongs to the glycosyl hydrolase 76 family.</text>
</comment>
<dbReference type="Gene3D" id="1.50.10.20">
    <property type="match status" value="1"/>
</dbReference>
<feature type="signal peptide" evidence="11">
    <location>
        <begin position="1"/>
        <end position="20"/>
    </location>
</feature>
<feature type="compositionally biased region" description="Low complexity" evidence="10">
    <location>
        <begin position="545"/>
        <end position="554"/>
    </location>
</feature>
<keyword evidence="7" id="KW-0472">Membrane</keyword>
<keyword evidence="6" id="KW-0378">Hydrolase</keyword>
<evidence type="ECO:0000256" key="7">
    <source>
        <dbReference type="ARBA" id="ARBA00023136"/>
    </source>
</evidence>
<gene>
    <name evidence="12" type="ORF">PDIGIT_LOCUS3652</name>
</gene>
<dbReference type="InterPro" id="IPR008928">
    <property type="entry name" value="6-hairpin_glycosidase_sf"/>
</dbReference>
<dbReference type="Proteomes" id="UP001152607">
    <property type="component" value="Unassembled WGS sequence"/>
</dbReference>
<dbReference type="EMBL" id="CAOQHR010000002">
    <property type="protein sequence ID" value="CAI6322475.1"/>
    <property type="molecule type" value="Genomic_DNA"/>
</dbReference>
<evidence type="ECO:0000313" key="13">
    <source>
        <dbReference type="Proteomes" id="UP001152607"/>
    </source>
</evidence>
<evidence type="ECO:0000256" key="3">
    <source>
        <dbReference type="ARBA" id="ARBA00009699"/>
    </source>
</evidence>
<feature type="compositionally biased region" description="Basic and acidic residues" evidence="10">
    <location>
        <begin position="487"/>
        <end position="503"/>
    </location>
</feature>
<keyword evidence="9" id="KW-0326">Glycosidase</keyword>
<dbReference type="AlphaFoldDB" id="A0A9W4U7T3"/>
<feature type="chain" id="PRO_5040747951" description="mannan endo-1,6-alpha-mannosidase" evidence="11">
    <location>
        <begin position="21"/>
        <end position="684"/>
    </location>
</feature>
<feature type="compositionally biased region" description="Polar residues" evidence="10">
    <location>
        <begin position="631"/>
        <end position="649"/>
    </location>
</feature>
<evidence type="ECO:0000256" key="1">
    <source>
        <dbReference type="ARBA" id="ARBA00001452"/>
    </source>
</evidence>
<protein>
    <recommendedName>
        <fullName evidence="4">mannan endo-1,6-alpha-mannosidase</fullName>
        <ecNumber evidence="4">3.2.1.101</ecNumber>
    </recommendedName>
</protein>
<name>A0A9W4U7T3_9PLEO</name>
<dbReference type="GO" id="GO:0012505">
    <property type="term" value="C:endomembrane system"/>
    <property type="evidence" value="ECO:0007669"/>
    <property type="project" value="UniProtKB-SubCell"/>
</dbReference>
<dbReference type="GO" id="GO:0016052">
    <property type="term" value="P:carbohydrate catabolic process"/>
    <property type="evidence" value="ECO:0007669"/>
    <property type="project" value="InterPro"/>
</dbReference>
<evidence type="ECO:0000256" key="4">
    <source>
        <dbReference type="ARBA" id="ARBA00012350"/>
    </source>
</evidence>
<proteinExistence type="inferred from homology"/>
<feature type="region of interest" description="Disordered" evidence="10">
    <location>
        <begin position="630"/>
        <end position="649"/>
    </location>
</feature>
<dbReference type="FunFam" id="1.50.10.20:FF:000006">
    <property type="entry name" value="Mannan endo-1,6-alpha-mannosidase"/>
    <property type="match status" value="1"/>
</dbReference>
<comment type="subcellular location">
    <subcellularLocation>
        <location evidence="2">Endomembrane system</location>
    </subcellularLocation>
</comment>
<dbReference type="SUPFAM" id="SSF48208">
    <property type="entry name" value="Six-hairpin glycosidases"/>
    <property type="match status" value="1"/>
</dbReference>
<dbReference type="InterPro" id="IPR014480">
    <property type="entry name" value="Mannan-1_6-alpha_mannosidase"/>
</dbReference>
<keyword evidence="8" id="KW-0325">Glycoprotein</keyword>
<evidence type="ECO:0000256" key="11">
    <source>
        <dbReference type="SAM" id="SignalP"/>
    </source>
</evidence>
<dbReference type="GO" id="GO:0009272">
    <property type="term" value="P:fungal-type cell wall biogenesis"/>
    <property type="evidence" value="ECO:0007669"/>
    <property type="project" value="TreeGrafter"/>
</dbReference>
<sequence>MKFLATTGAVLLPLASVAGALELKPDDESSIKSCSEKYAKGLMSSYEYNSPDLPKEERGYWPKPHYWWASGAIWGGVIEYSQTFGDSQYVQTVQDALAANYGPENNFIMADKRDQQGNDDQAFWCLATMSAVEYGFPEPANAPASYLEVTQNCFENIMSRWDTKSCGGGLKWQIYPDNANVGGYNYKNSISNGAAFALAARLARYTGESKYADWAKTIYEWSSKVGLIGPNFEVFDGTDDKTNCNGPSDKTEWTYNNAMYLHGSAFMFDVSKGDNVWKDRVAGLLKHADVFFQNPDKVKNVMFERCEFSTKFCNLDQQSFKAYLSRWMAKTAVLAPFTMDTISEYLKTTAVAAGKTCADDGSNCGTRWYKGVADGIVGIGQQLNAMEVTQALITLKKKTLPGTGGSPAPKPSSSAAPSSSKEAPSSTEPAPTPVESKPVESKPTESKPAESKPVESKPIESNKPVESVKPVESTKPVEPTKPADSNKPVESEKPSEGKPEEAKPTFSLEQPKPVDSKPTESASTSCTESKGAAATPSSNPAESKPATAPVVPTNVPVPAGTPGFQFTPAPVQSSCTCSGMKTVTVWVPPTPSSLAPPAPPLSSSVKFTPLPSPPVVPSVPASKPLVPYPTPSRNATVLPTGTSTPVNSTNPGNNTFFGAATGTTTVGFSTLFAAAGMAVMAALL</sequence>
<dbReference type="PANTHER" id="PTHR12145:SF36">
    <property type="entry name" value="MANNAN ENDO-1,6-ALPHA-MANNOSIDASE DCW1"/>
    <property type="match status" value="1"/>
</dbReference>
<dbReference type="PRINTS" id="PR01217">
    <property type="entry name" value="PRICHEXTENSN"/>
</dbReference>
<reference evidence="12" key="1">
    <citation type="submission" date="2023-01" db="EMBL/GenBank/DDBJ databases">
        <authorList>
            <person name="Van Ghelder C."/>
            <person name="Rancurel C."/>
        </authorList>
    </citation>
    <scope>NUCLEOTIDE SEQUENCE</scope>
    <source>
        <strain evidence="12">CNCM I-4278</strain>
    </source>
</reference>
<evidence type="ECO:0000313" key="12">
    <source>
        <dbReference type="EMBL" id="CAI6322475.1"/>
    </source>
</evidence>
<evidence type="ECO:0000256" key="9">
    <source>
        <dbReference type="ARBA" id="ARBA00023295"/>
    </source>
</evidence>
<dbReference type="Pfam" id="PF03663">
    <property type="entry name" value="Glyco_hydro_76"/>
    <property type="match status" value="1"/>
</dbReference>
<dbReference type="GO" id="GO:0008496">
    <property type="term" value="F:mannan endo-1,6-alpha-mannosidase activity"/>
    <property type="evidence" value="ECO:0007669"/>
    <property type="project" value="UniProtKB-EC"/>
</dbReference>
<evidence type="ECO:0000256" key="6">
    <source>
        <dbReference type="ARBA" id="ARBA00022801"/>
    </source>
</evidence>
<dbReference type="EC" id="3.2.1.101" evidence="4"/>
<keyword evidence="13" id="KW-1185">Reference proteome</keyword>